<dbReference type="OrthoDB" id="7011466at2"/>
<proteinExistence type="predicted"/>
<accession>A0A0D0PHW0</accession>
<sequence length="148" mass="16503">MCLVKIEPTPGTVALDRDAGSPVQTLESRLLAAHELLTATKRPDPGFEQLYQWLLGMEGQGEKALYEFLRGLRGPDGHTAAYPTASALKAVTLQVLFRLKDEGLEKSRLYKEISGANGLAFAMEVFVTGWMREVFEPMGDEAWERSEW</sequence>
<comment type="caution">
    <text evidence="1">The sequence shown here is derived from an EMBL/GenBank/DDBJ whole genome shotgun (WGS) entry which is preliminary data.</text>
</comment>
<name>A0A0D0PHW0_PSEFL</name>
<dbReference type="EMBL" id="JXNZ01000154">
    <property type="protein sequence ID" value="KIQ58313.1"/>
    <property type="molecule type" value="Genomic_DNA"/>
</dbReference>
<protein>
    <submittedName>
        <fullName evidence="1">Uncharacterized protein</fullName>
    </submittedName>
</protein>
<organism evidence="1 2">
    <name type="scientific">Pseudomonas fluorescens</name>
    <dbReference type="NCBI Taxonomy" id="294"/>
    <lineage>
        <taxon>Bacteria</taxon>
        <taxon>Pseudomonadati</taxon>
        <taxon>Pseudomonadota</taxon>
        <taxon>Gammaproteobacteria</taxon>
        <taxon>Pseudomonadales</taxon>
        <taxon>Pseudomonadaceae</taxon>
        <taxon>Pseudomonas</taxon>
    </lineage>
</organism>
<reference evidence="1 2" key="1">
    <citation type="submission" date="2015-01" db="EMBL/GenBank/DDBJ databases">
        <title>Draft Genome Sequence of the Biocontrol and Plant Growth-Promoting Rhizobacteria (PGPR) Pseudomonas fluorescens UM270.</title>
        <authorList>
            <person name="Hernandez-Salmeron J.E."/>
            <person name="Santoyo G."/>
            <person name="Moreno-Hagelsieb G."/>
            <person name="Hernandez-Leon R."/>
        </authorList>
    </citation>
    <scope>NUCLEOTIDE SEQUENCE [LARGE SCALE GENOMIC DNA]</scope>
    <source>
        <strain evidence="1 2">UM270</strain>
    </source>
</reference>
<dbReference type="PATRIC" id="fig|294.124.peg.3389"/>
<dbReference type="AlphaFoldDB" id="A0A0D0PHW0"/>
<evidence type="ECO:0000313" key="2">
    <source>
        <dbReference type="Proteomes" id="UP000032101"/>
    </source>
</evidence>
<evidence type="ECO:0000313" key="1">
    <source>
        <dbReference type="EMBL" id="KIQ58313.1"/>
    </source>
</evidence>
<dbReference type="RefSeq" id="WP_042730850.1">
    <property type="nucleotide sequence ID" value="NZ_JXNZ01000154.1"/>
</dbReference>
<dbReference type="Proteomes" id="UP000032101">
    <property type="component" value="Unassembled WGS sequence"/>
</dbReference>
<gene>
    <name evidence="1" type="ORF">RL74_16430</name>
</gene>